<dbReference type="FunFam" id="2.60.40.770:FF:000001">
    <property type="entry name" value="NPC intracellular cholesterol transporter 2"/>
    <property type="match status" value="1"/>
</dbReference>
<proteinExistence type="inferred from homology"/>
<dbReference type="SUPFAM" id="SSF81296">
    <property type="entry name" value="E set domains"/>
    <property type="match status" value="1"/>
</dbReference>
<dbReference type="GO" id="GO:0005576">
    <property type="term" value="C:extracellular region"/>
    <property type="evidence" value="ECO:0007669"/>
    <property type="project" value="UniProtKB-SubCell"/>
</dbReference>
<keyword evidence="3" id="KW-0964">Secreted</keyword>
<dbReference type="STRING" id="1661398.A0A482W602"/>
<sequence length="97" mass="10868">MTMKFKSPRYLEKFAPSAIAHAMGLNVPYPLGQDDGCVGVMNTPCPLAEGEYIEYTYSMFILPIFPEIGLNLEFSLVDKEQNNNVACFKVDIQIAKE</sequence>
<evidence type="ECO:0000259" key="4">
    <source>
        <dbReference type="Pfam" id="PF02221"/>
    </source>
</evidence>
<gene>
    <name evidence="5" type="ORF">BDFB_012567</name>
</gene>
<evidence type="ECO:0000256" key="3">
    <source>
        <dbReference type="ARBA" id="ARBA00022525"/>
    </source>
</evidence>
<name>A0A482W602_ASBVE</name>
<dbReference type="InterPro" id="IPR003172">
    <property type="entry name" value="ML_dom"/>
</dbReference>
<dbReference type="AlphaFoldDB" id="A0A482W602"/>
<dbReference type="Proteomes" id="UP000292052">
    <property type="component" value="Unassembled WGS sequence"/>
</dbReference>
<evidence type="ECO:0000313" key="6">
    <source>
        <dbReference type="Proteomes" id="UP000292052"/>
    </source>
</evidence>
<evidence type="ECO:0000313" key="5">
    <source>
        <dbReference type="EMBL" id="RZC40355.1"/>
    </source>
</evidence>
<keyword evidence="6" id="KW-1185">Reference proteome</keyword>
<dbReference type="InterPro" id="IPR014756">
    <property type="entry name" value="Ig_E-set"/>
</dbReference>
<feature type="domain" description="MD-2-related lipid-recognition" evidence="4">
    <location>
        <begin position="2"/>
        <end position="94"/>
    </location>
</feature>
<dbReference type="EMBL" id="QDEB01026717">
    <property type="protein sequence ID" value="RZC40355.1"/>
    <property type="molecule type" value="Genomic_DNA"/>
</dbReference>
<dbReference type="Gene3D" id="2.60.40.770">
    <property type="match status" value="1"/>
</dbReference>
<protein>
    <submittedName>
        <fullName evidence="5">E1 DerP2 DerF2 domain containing protein</fullName>
    </submittedName>
</protein>
<evidence type="ECO:0000256" key="2">
    <source>
        <dbReference type="ARBA" id="ARBA00006370"/>
    </source>
</evidence>
<accession>A0A482W602</accession>
<comment type="caution">
    <text evidence="5">The sequence shown here is derived from an EMBL/GenBank/DDBJ whole genome shotgun (WGS) entry which is preliminary data.</text>
</comment>
<evidence type="ECO:0000256" key="1">
    <source>
        <dbReference type="ARBA" id="ARBA00004613"/>
    </source>
</evidence>
<reference evidence="5 6" key="1">
    <citation type="submission" date="2017-03" db="EMBL/GenBank/DDBJ databases">
        <title>Genome of the blue death feigning beetle - Asbolus verrucosus.</title>
        <authorList>
            <person name="Rider S.D."/>
        </authorList>
    </citation>
    <scope>NUCLEOTIDE SEQUENCE [LARGE SCALE GENOMIC DNA]</scope>
    <source>
        <strain evidence="5">Butters</strain>
        <tissue evidence="5">Head and leg muscle</tissue>
    </source>
</reference>
<dbReference type="Pfam" id="PF02221">
    <property type="entry name" value="E1_DerP2_DerF2"/>
    <property type="match status" value="1"/>
</dbReference>
<comment type="subcellular location">
    <subcellularLocation>
        <location evidence="1">Secreted</location>
    </subcellularLocation>
</comment>
<dbReference type="OrthoDB" id="6489092at2759"/>
<organism evidence="5 6">
    <name type="scientific">Asbolus verrucosus</name>
    <name type="common">Desert ironclad beetle</name>
    <dbReference type="NCBI Taxonomy" id="1661398"/>
    <lineage>
        <taxon>Eukaryota</taxon>
        <taxon>Metazoa</taxon>
        <taxon>Ecdysozoa</taxon>
        <taxon>Arthropoda</taxon>
        <taxon>Hexapoda</taxon>
        <taxon>Insecta</taxon>
        <taxon>Pterygota</taxon>
        <taxon>Neoptera</taxon>
        <taxon>Endopterygota</taxon>
        <taxon>Coleoptera</taxon>
        <taxon>Polyphaga</taxon>
        <taxon>Cucujiformia</taxon>
        <taxon>Tenebrionidae</taxon>
        <taxon>Pimeliinae</taxon>
        <taxon>Asbolus</taxon>
    </lineage>
</organism>
<comment type="similarity">
    <text evidence="2">Belongs to the NPC2 family.</text>
</comment>